<feature type="chain" id="PRO_5020583268" evidence="4">
    <location>
        <begin position="31"/>
        <end position="1582"/>
    </location>
</feature>
<dbReference type="InterPro" id="IPR003410">
    <property type="entry name" value="HYR_dom"/>
</dbReference>
<dbReference type="EMBL" id="SOAU01000001">
    <property type="protein sequence ID" value="TDT16604.1"/>
    <property type="molecule type" value="Genomic_DNA"/>
</dbReference>
<feature type="signal peptide" evidence="4">
    <location>
        <begin position="1"/>
        <end position="30"/>
    </location>
</feature>
<feature type="domain" description="LTD" evidence="6">
    <location>
        <begin position="464"/>
        <end position="601"/>
    </location>
</feature>
<gene>
    <name evidence="7" type="ORF">BDK89_2195</name>
</gene>
<evidence type="ECO:0000313" key="7">
    <source>
        <dbReference type="EMBL" id="TDT16604.1"/>
    </source>
</evidence>
<sequence>MRLAARLGSAAAALGLLASGIVLTSSPAAAVVAVPDVVINEIRIDQSGDDDDEYVELAGTADTSLDGYTYLVIGDGAGGSGTIENVTALDGNSLGTDGLFVAAESTFSLATADATVDLNFENSDNVTHLLVTGFSGADGDDLDTNDDGTFDSTPWTAIVDSVALSENVPAEDLVYSTTIVGPDGTFVPGHTYRCGGVWEIGAFTPVGTDDTPGAANDCDLPSPADLLLTEIVVTPTEGEMIEIFNAGSGSVDLSDVYLTDATFAGGGTYYYNIVTGSNAGGGGFSDFHARFPDGAMIAAGEYQTVAMTGSADFLATYGVAPTYELFEDDAAADAVPDMREATAGSINDQGGLTNGGEVVVLYTWDGASDLVQDIDYAIWGDTAEAVDKTGVSIDGPDADTDTSTYLADTALASQALIADGPHATGVTWQRDDLSEGTETQTGGNGAAGSDEMSENLATTWCTGDPTPNAATACAVVPSSVVINEIHADPEATILGDANGDGVRSSDNDEFVEIVNTGTEPVDISGWTISDAVGVRHTFGAGTTLPADCAAVVFGGGTPTGPFGGSLVQTASSGTIGLNNGGDSVTLNDSSSGLVATVAYGAEGGNDESLTRDPDLTGAFVGHATATGSGGALFSPGTSIDGAAFGTDCVPEVAEVFIHEVQGSGPSVAITAPVIVEGIVTGLIEDDDVVEGFFVQEEDADADADSATSEGIYVFCNIYCPDPLAVGDLVSVNGTPEEFFGMSQLDAVDAGDVSIVSSGNPLPTAAAVTLPAAGSYLDEATFESLEGMLVTYPDTLAVSEYFQLGRFGQLVLTADARPFQFTHDNPPDVAEYAAFQDSLATRRVILDDDNNDQNDIIVGPDADEPYAYPQGGLSTTNRFRGGETITGLTGVMHWSFPGSGDNTWRLRPVDGVDYSFTPANPRTATPDDVGGDVIVASFNVLNYFANVDAGSDICGPSANMECRGADSEAERVRQLDKIAAAMAEMDADVIGIIEVENDTGAATQQIVDAVNAIVGAGTYDFVDTGFIGTDAIKVGLIYRTTTMTPTGDYAILDSSVDPDFIDDKNRPALIQTFTQTSTGEAFTVAVNHLKSKGSACAGDPDLGDGQGNCNVTRTDAALALADYLATDPTDSGDPDVLIIGDLNAYAKEDPITGLANAGYTNLLEAEFGSDIYSYVFDGQLGYLDHALANNSLRPSVTGATVWNINADEPVEFDYNDAVLDGSEQSFERESSALTTYAADPYRSSDHDPVLVGLALTDPPTVDLALDAGQDDPTNKSPIVLTASFDQEVTGLDSDDVVLGGAAAPSTAAVTDLGGGDFEIAVSGMTGSGDVVVSIRDEAAENAGGQASGASNEVSVDYDITPPTLTVPDGVSAPADDGEAGATVTFVVTADDPEIPTGALTEAMLDSSAIVCSPASGSVFPIGDTTVECTATDAAGNVAADSFIVTVVDDQDPVITEPAEPTVVVESDGPTTVEYDLPAVSDNSDDVEIVCDPASGSTFPVGTTTVTCTATDGSGNTTTTTFDIVVQSNSVTPTTTVPVPSTVAPELPATGSSPHTAVRWAMVLLAAGAALVLVTVRRRTSTTA</sequence>
<dbReference type="InterPro" id="IPR047971">
    <property type="entry name" value="ExeM-like"/>
</dbReference>
<keyword evidence="3" id="KW-0812">Transmembrane</keyword>
<dbReference type="CDD" id="cd04486">
    <property type="entry name" value="YhcR_OBF_like"/>
    <property type="match status" value="1"/>
</dbReference>
<dbReference type="Proteomes" id="UP000294558">
    <property type="component" value="Unassembled WGS sequence"/>
</dbReference>
<dbReference type="PROSITE" id="PS51841">
    <property type="entry name" value="LTD"/>
    <property type="match status" value="2"/>
</dbReference>
<feature type="domain" description="HYR" evidence="5">
    <location>
        <begin position="1356"/>
        <end position="1445"/>
    </location>
</feature>
<dbReference type="OrthoDB" id="1016457at2"/>
<dbReference type="Gene3D" id="2.60.40.1260">
    <property type="entry name" value="Lamin Tail domain"/>
    <property type="match status" value="1"/>
</dbReference>
<dbReference type="SUPFAM" id="SSF56219">
    <property type="entry name" value="DNase I-like"/>
    <property type="match status" value="1"/>
</dbReference>
<reference evidence="7 8" key="1">
    <citation type="submission" date="2019-03" db="EMBL/GenBank/DDBJ databases">
        <title>Sequencing the genomes of 1000 actinobacteria strains.</title>
        <authorList>
            <person name="Klenk H.-P."/>
        </authorList>
    </citation>
    <scope>NUCLEOTIDE SEQUENCE [LARGE SCALE GENOMIC DNA]</scope>
    <source>
        <strain evidence="7 8">DSM 18936</strain>
    </source>
</reference>
<dbReference type="InterPro" id="IPR005135">
    <property type="entry name" value="Endo/exonuclease/phosphatase"/>
</dbReference>
<dbReference type="InterPro" id="IPR036691">
    <property type="entry name" value="Endo/exonu/phosph_ase_sf"/>
</dbReference>
<keyword evidence="8" id="KW-1185">Reference proteome</keyword>
<keyword evidence="1" id="KW-0677">Repeat</keyword>
<protein>
    <submittedName>
        <fullName evidence="7">Putative extracellular nuclease</fullName>
    </submittedName>
</protein>
<keyword evidence="4" id="KW-0732">Signal</keyword>
<dbReference type="PANTHER" id="PTHR42834:SF1">
    <property type="entry name" value="ENDONUCLEASE_EXONUCLEASE_PHOSPHATASE FAMILY PROTEIN (AFU_ORTHOLOGUE AFUA_3G09210)"/>
    <property type="match status" value="1"/>
</dbReference>
<dbReference type="Pfam" id="PF03372">
    <property type="entry name" value="Exo_endo_phos"/>
    <property type="match status" value="1"/>
</dbReference>
<accession>A0A4R7I0K3</accession>
<dbReference type="Pfam" id="PF00932">
    <property type="entry name" value="LTD"/>
    <property type="match status" value="1"/>
</dbReference>
<feature type="domain" description="LTD" evidence="6">
    <location>
        <begin position="25"/>
        <end position="194"/>
    </location>
</feature>
<dbReference type="Pfam" id="PF02494">
    <property type="entry name" value="HYR"/>
    <property type="match status" value="2"/>
</dbReference>
<feature type="region of interest" description="Disordered" evidence="2">
    <location>
        <begin position="431"/>
        <end position="451"/>
    </location>
</feature>
<evidence type="ECO:0000313" key="8">
    <source>
        <dbReference type="Proteomes" id="UP000294558"/>
    </source>
</evidence>
<dbReference type="SUPFAM" id="SSF74853">
    <property type="entry name" value="Lamin A/C globular tail domain"/>
    <property type="match status" value="1"/>
</dbReference>
<evidence type="ECO:0000256" key="3">
    <source>
        <dbReference type="SAM" id="Phobius"/>
    </source>
</evidence>
<dbReference type="InterPro" id="IPR001322">
    <property type="entry name" value="Lamin_tail_dom"/>
</dbReference>
<proteinExistence type="predicted"/>
<feature type="domain" description="HYR" evidence="5">
    <location>
        <begin position="1446"/>
        <end position="1526"/>
    </location>
</feature>
<keyword evidence="3" id="KW-0472">Membrane</keyword>
<evidence type="ECO:0000259" key="5">
    <source>
        <dbReference type="PROSITE" id="PS50825"/>
    </source>
</evidence>
<dbReference type="CDD" id="cd10283">
    <property type="entry name" value="MnuA_DNase1-like"/>
    <property type="match status" value="1"/>
</dbReference>
<evidence type="ECO:0000259" key="6">
    <source>
        <dbReference type="PROSITE" id="PS51841"/>
    </source>
</evidence>
<name>A0A4R7I0K3_9ACTN</name>
<comment type="caution">
    <text evidence="7">The sequence shown here is derived from an EMBL/GenBank/DDBJ whole genome shotgun (WGS) entry which is preliminary data.</text>
</comment>
<dbReference type="PROSITE" id="PS50825">
    <property type="entry name" value="HYR"/>
    <property type="match status" value="2"/>
</dbReference>
<dbReference type="RefSeq" id="WP_133868964.1">
    <property type="nucleotide sequence ID" value="NZ_SOAU01000001.1"/>
</dbReference>
<dbReference type="NCBIfam" id="NF033681">
    <property type="entry name" value="ExeM_NucH_DNase"/>
    <property type="match status" value="1"/>
</dbReference>
<keyword evidence="3" id="KW-1133">Transmembrane helix</keyword>
<dbReference type="GO" id="GO:0003824">
    <property type="term" value="F:catalytic activity"/>
    <property type="evidence" value="ECO:0007669"/>
    <property type="project" value="InterPro"/>
</dbReference>
<evidence type="ECO:0000256" key="1">
    <source>
        <dbReference type="ARBA" id="ARBA00022737"/>
    </source>
</evidence>
<evidence type="ECO:0000256" key="4">
    <source>
        <dbReference type="SAM" id="SignalP"/>
    </source>
</evidence>
<organism evidence="7 8">
    <name type="scientific">Ilumatobacter fluminis</name>
    <dbReference type="NCBI Taxonomy" id="467091"/>
    <lineage>
        <taxon>Bacteria</taxon>
        <taxon>Bacillati</taxon>
        <taxon>Actinomycetota</taxon>
        <taxon>Acidimicrobiia</taxon>
        <taxon>Acidimicrobiales</taxon>
        <taxon>Ilumatobacteraceae</taxon>
        <taxon>Ilumatobacter</taxon>
    </lineage>
</organism>
<dbReference type="Gene3D" id="3.60.10.10">
    <property type="entry name" value="Endonuclease/exonuclease/phosphatase"/>
    <property type="match status" value="1"/>
</dbReference>
<dbReference type="PANTHER" id="PTHR42834">
    <property type="entry name" value="ENDONUCLEASE/EXONUCLEASE/PHOSPHATASE FAMILY PROTEIN (AFU_ORTHOLOGUE AFUA_3G09210)"/>
    <property type="match status" value="1"/>
</dbReference>
<feature type="transmembrane region" description="Helical" evidence="3">
    <location>
        <begin position="1555"/>
        <end position="1574"/>
    </location>
</feature>
<evidence type="ECO:0000256" key="2">
    <source>
        <dbReference type="SAM" id="MobiDB-lite"/>
    </source>
</evidence>
<dbReference type="InterPro" id="IPR036415">
    <property type="entry name" value="Lamin_tail_dom_sf"/>
</dbReference>